<dbReference type="PIRSF" id="PIRSF030042">
    <property type="entry name" value="UCP030042"/>
    <property type="match status" value="1"/>
</dbReference>
<dbReference type="HOGENOM" id="CLU_148540_0_0_9"/>
<dbReference type="AlphaFoldDB" id="A0A0B6AHT8"/>
<evidence type="ECO:0000313" key="1">
    <source>
        <dbReference type="EMBL" id="AJI23096.1"/>
    </source>
</evidence>
<dbReference type="KEGG" id="bmeg:BG04_5375"/>
<dbReference type="GeneID" id="93643323"/>
<gene>
    <name evidence="1" type="ORF">BG04_5375</name>
</gene>
<name>A0A0B6AHT8_PRIM2</name>
<dbReference type="EMBL" id="CP009920">
    <property type="protein sequence ID" value="AJI23096.1"/>
    <property type="molecule type" value="Genomic_DNA"/>
</dbReference>
<reference evidence="1 2" key="1">
    <citation type="journal article" date="2015" name="Genome Announc.">
        <title>Complete genome sequences for 35 biothreat assay-relevant bacillus species.</title>
        <authorList>
            <person name="Johnson S.L."/>
            <person name="Daligault H.E."/>
            <person name="Davenport K.W."/>
            <person name="Jaissle J."/>
            <person name="Frey K.G."/>
            <person name="Ladner J.T."/>
            <person name="Broomall S.M."/>
            <person name="Bishop-Lilly K.A."/>
            <person name="Bruce D.C."/>
            <person name="Gibbons H.S."/>
            <person name="Coyne S.R."/>
            <person name="Lo C.C."/>
            <person name="Meincke L."/>
            <person name="Munk A.C."/>
            <person name="Koroleva G.I."/>
            <person name="Rosenzweig C.N."/>
            <person name="Palacios G.F."/>
            <person name="Redden C.L."/>
            <person name="Minogue T.D."/>
            <person name="Chain P.S."/>
        </authorList>
    </citation>
    <scope>NUCLEOTIDE SEQUENCE [LARGE SCALE GENOMIC DNA]</scope>
    <source>
        <strain evidence="2">ATCC 14581 / DSM 32 / JCM 2506 / NBRC 15308 / NCIMB 9376 / NCTC 10342 / NRRL B-14308 / VKM B-512</strain>
    </source>
</reference>
<organism evidence="1 2">
    <name type="scientific">Priestia megaterium (strain ATCC 14581 / DSM 32 / CCUG 1817 / JCM 2506 / NBRC 15308 / NCIMB 9376 / NCTC 10342 / NRRL B-14308 / VKM B-512 / Ford 19)</name>
    <name type="common">Bacillus megaterium</name>
    <dbReference type="NCBI Taxonomy" id="1348623"/>
    <lineage>
        <taxon>Bacteria</taxon>
        <taxon>Bacillati</taxon>
        <taxon>Bacillota</taxon>
        <taxon>Bacilli</taxon>
        <taxon>Bacillales</taxon>
        <taxon>Bacillaceae</taxon>
        <taxon>Priestia</taxon>
    </lineage>
</organism>
<evidence type="ECO:0000313" key="2">
    <source>
        <dbReference type="Proteomes" id="UP000031829"/>
    </source>
</evidence>
<protein>
    <submittedName>
        <fullName evidence="1">Uncharacterized protein</fullName>
    </submittedName>
</protein>
<dbReference type="Pfam" id="PF14340">
    <property type="entry name" value="DUF4395"/>
    <property type="match status" value="1"/>
</dbReference>
<dbReference type="Proteomes" id="UP000031829">
    <property type="component" value="Chromosome"/>
</dbReference>
<sequence>MSIPKPLVQLNQLFIVITVLIALLAAKWLLLLPFLIGVVTLATKRNPVIMAGKKLLKKPASSYQMEDRDQQLFNQWIATICMGVAFISFLMGYTLVGYVFSIMVILAAGVALMGYCIGCTIRYRYMMWKYKRKKHAA</sequence>
<dbReference type="RefSeq" id="WP_034651044.1">
    <property type="nucleotide sequence ID" value="NZ_BCVB01000011.1"/>
</dbReference>
<dbReference type="InterPro" id="IPR016942">
    <property type="entry name" value="UCP030042"/>
</dbReference>
<accession>A0A0B6AHT8</accession>
<dbReference type="InterPro" id="IPR025508">
    <property type="entry name" value="DUF4395"/>
</dbReference>
<proteinExistence type="predicted"/>